<sequence>MIDQLTAALKIAGSGMQAQSTRMRIVSENLANAQSTGRAPGADPYRRKTVTFEGEMDRAMGASLVKIKGVGVDKAPFDVRHEPGNPAADANGYVKVPNVNPLIEMSDMRQANRSYTANLQAITQARSMISMNIDLLRNS</sequence>
<feature type="domain" description="Flagellar basal body rod protein N-terminal" evidence="7">
    <location>
        <begin position="9"/>
        <end position="36"/>
    </location>
</feature>
<keyword evidence="10" id="KW-1185">Reference proteome</keyword>
<evidence type="ECO:0000313" key="9">
    <source>
        <dbReference type="EMBL" id="MFC5069757.1"/>
    </source>
</evidence>
<evidence type="ECO:0000256" key="4">
    <source>
        <dbReference type="ARBA" id="ARBA00023143"/>
    </source>
</evidence>
<dbReference type="Pfam" id="PF06429">
    <property type="entry name" value="Flg_bbr_C"/>
    <property type="match status" value="1"/>
</dbReference>
<reference evidence="10" key="1">
    <citation type="journal article" date="2019" name="Int. J. Syst. Evol. Microbiol.">
        <title>The Global Catalogue of Microorganisms (GCM) 10K type strain sequencing project: providing services to taxonomists for standard genome sequencing and annotation.</title>
        <authorList>
            <consortium name="The Broad Institute Genomics Platform"/>
            <consortium name="The Broad Institute Genome Sequencing Center for Infectious Disease"/>
            <person name="Wu L."/>
            <person name="Ma J."/>
        </authorList>
    </citation>
    <scope>NUCLEOTIDE SEQUENCE [LARGE SCALE GENOMIC DNA]</scope>
    <source>
        <strain evidence="10">CGMCC 1.16444</strain>
    </source>
</reference>
<dbReference type="NCBIfam" id="TIGR01395">
    <property type="entry name" value="FlgC"/>
    <property type="match status" value="1"/>
</dbReference>
<dbReference type="EMBL" id="JBHSJF010000008">
    <property type="protein sequence ID" value="MFC5069757.1"/>
    <property type="molecule type" value="Genomic_DNA"/>
</dbReference>
<evidence type="ECO:0000313" key="10">
    <source>
        <dbReference type="Proteomes" id="UP001595796"/>
    </source>
</evidence>
<dbReference type="PANTHER" id="PTHR30435:SF2">
    <property type="entry name" value="FLAGELLAR BASAL-BODY ROD PROTEIN FLGC"/>
    <property type="match status" value="1"/>
</dbReference>
<keyword evidence="9" id="KW-0282">Flagellum</keyword>
<feature type="domain" description="Flagellar basal-body/hook protein C-terminal" evidence="8">
    <location>
        <begin position="91"/>
        <end position="130"/>
    </location>
</feature>
<accession>A0ABV9Z571</accession>
<dbReference type="Pfam" id="PF00460">
    <property type="entry name" value="Flg_bb_rod"/>
    <property type="match status" value="1"/>
</dbReference>
<evidence type="ECO:0000256" key="6">
    <source>
        <dbReference type="RuleBase" id="RU362062"/>
    </source>
</evidence>
<proteinExistence type="inferred from homology"/>
<keyword evidence="4 6" id="KW-0975">Bacterial flagellum</keyword>
<evidence type="ECO:0000259" key="7">
    <source>
        <dbReference type="Pfam" id="PF00460"/>
    </source>
</evidence>
<evidence type="ECO:0000256" key="3">
    <source>
        <dbReference type="ARBA" id="ARBA00017941"/>
    </source>
</evidence>
<evidence type="ECO:0000256" key="5">
    <source>
        <dbReference type="ARBA" id="ARBA00025933"/>
    </source>
</evidence>
<protein>
    <recommendedName>
        <fullName evidence="3 6">Flagellar basal-body rod protein FlgC</fullName>
    </recommendedName>
</protein>
<dbReference type="PANTHER" id="PTHR30435">
    <property type="entry name" value="FLAGELLAR PROTEIN"/>
    <property type="match status" value="1"/>
</dbReference>
<keyword evidence="9" id="KW-0969">Cilium</keyword>
<dbReference type="InterPro" id="IPR006299">
    <property type="entry name" value="FlgC"/>
</dbReference>
<comment type="caution">
    <text evidence="9">The sequence shown here is derived from an EMBL/GenBank/DDBJ whole genome shotgun (WGS) entry which is preliminary data.</text>
</comment>
<dbReference type="Proteomes" id="UP001595796">
    <property type="component" value="Unassembled WGS sequence"/>
</dbReference>
<gene>
    <name evidence="9" type="primary">flgC</name>
    <name evidence="9" type="ORF">ACFPFW_17215</name>
</gene>
<comment type="subcellular location">
    <subcellularLocation>
        <location evidence="1 6">Bacterial flagellum basal body</location>
    </subcellularLocation>
</comment>
<comment type="subunit">
    <text evidence="5 6">The basal body constitutes a major portion of the flagellar organelle and consists of four rings (L,P,S, and M) mounted on a central rod. The rod consists of about 26 subunits of FlgG in the distal portion, and FlgB, FlgC and FlgF are thought to build up the proximal portion of the rod with about 6 subunits each.</text>
</comment>
<evidence type="ECO:0000256" key="2">
    <source>
        <dbReference type="ARBA" id="ARBA00009677"/>
    </source>
</evidence>
<dbReference type="InterPro" id="IPR010930">
    <property type="entry name" value="Flg_bb/hook_C_dom"/>
</dbReference>
<name>A0ABV9Z571_9HYPH</name>
<evidence type="ECO:0000259" key="8">
    <source>
        <dbReference type="Pfam" id="PF06429"/>
    </source>
</evidence>
<evidence type="ECO:0000256" key="1">
    <source>
        <dbReference type="ARBA" id="ARBA00004117"/>
    </source>
</evidence>
<dbReference type="InterPro" id="IPR001444">
    <property type="entry name" value="Flag_bb_rod_N"/>
</dbReference>
<keyword evidence="9" id="KW-0966">Cell projection</keyword>
<dbReference type="RefSeq" id="WP_114956231.1">
    <property type="nucleotide sequence ID" value="NZ_JBHSJF010000008.1"/>
</dbReference>
<organism evidence="9 10">
    <name type="scientific">Flaviflagellibacter deserti</name>
    <dbReference type="NCBI Taxonomy" id="2267266"/>
    <lineage>
        <taxon>Bacteria</taxon>
        <taxon>Pseudomonadati</taxon>
        <taxon>Pseudomonadota</taxon>
        <taxon>Alphaproteobacteria</taxon>
        <taxon>Hyphomicrobiales</taxon>
        <taxon>Flaviflagellibacter</taxon>
    </lineage>
</organism>
<comment type="similarity">
    <text evidence="2">Belongs to the flagella basal body rod proteins family.</text>
</comment>